<dbReference type="SMART" id="SM00437">
    <property type="entry name" value="TOP1Ac"/>
    <property type="match status" value="1"/>
</dbReference>
<keyword evidence="13" id="KW-1185">Reference proteome</keyword>
<dbReference type="EC" id="5.6.2.1" evidence="8"/>
<dbReference type="Gene3D" id="1.10.460.10">
    <property type="entry name" value="Topoisomerase I, domain 2"/>
    <property type="match status" value="1"/>
</dbReference>
<feature type="site" description="Interaction with DNA" evidence="8">
    <location>
        <position position="152"/>
    </location>
</feature>
<feature type="domain" description="Topo IA-type catalytic" evidence="11">
    <location>
        <begin position="142"/>
        <end position="588"/>
    </location>
</feature>
<dbReference type="AlphaFoldDB" id="A0A0F0KNY5"/>
<evidence type="ECO:0000259" key="10">
    <source>
        <dbReference type="PROSITE" id="PS50880"/>
    </source>
</evidence>
<comment type="similarity">
    <text evidence="2 8">Belongs to the type IA topoisomerase family.</text>
</comment>
<evidence type="ECO:0000256" key="9">
    <source>
        <dbReference type="SAM" id="MobiDB-lite"/>
    </source>
</evidence>
<keyword evidence="7 8" id="KW-0413">Isomerase</keyword>
<dbReference type="Gene3D" id="2.70.20.10">
    <property type="entry name" value="Topoisomerase I, domain 3"/>
    <property type="match status" value="1"/>
</dbReference>
<dbReference type="PROSITE" id="PS52039">
    <property type="entry name" value="TOPO_IA_2"/>
    <property type="match status" value="1"/>
</dbReference>
<feature type="site" description="Interaction with DNA" evidence="8">
    <location>
        <position position="35"/>
    </location>
</feature>
<dbReference type="InterPro" id="IPR023405">
    <property type="entry name" value="Topo_IA_core_domain"/>
</dbReference>
<dbReference type="PANTHER" id="PTHR42785">
    <property type="entry name" value="DNA TOPOISOMERASE, TYPE IA, CORE"/>
    <property type="match status" value="1"/>
</dbReference>
<evidence type="ECO:0000313" key="12">
    <source>
        <dbReference type="EMBL" id="KJL20956.1"/>
    </source>
</evidence>
<dbReference type="InterPro" id="IPR028612">
    <property type="entry name" value="Topoisom_1_IA"/>
</dbReference>
<dbReference type="RefSeq" id="WP_045254282.1">
    <property type="nucleotide sequence ID" value="NZ_CP031425.1"/>
</dbReference>
<dbReference type="InterPro" id="IPR034149">
    <property type="entry name" value="TOPRIM_TopoI"/>
</dbReference>
<dbReference type="InterPro" id="IPR005733">
    <property type="entry name" value="TopoI_bac-type"/>
</dbReference>
<evidence type="ECO:0000259" key="11">
    <source>
        <dbReference type="PROSITE" id="PS52039"/>
    </source>
</evidence>
<dbReference type="GO" id="GO:0046872">
    <property type="term" value="F:metal ion binding"/>
    <property type="evidence" value="ECO:0007669"/>
    <property type="project" value="UniProtKB-KW"/>
</dbReference>
<dbReference type="PROSITE" id="PS50880">
    <property type="entry name" value="TOPRIM"/>
    <property type="match status" value="1"/>
</dbReference>
<dbReference type="PRINTS" id="PR00417">
    <property type="entry name" value="PRTPISMRASEI"/>
</dbReference>
<dbReference type="Pfam" id="PF01751">
    <property type="entry name" value="Toprim"/>
    <property type="match status" value="1"/>
</dbReference>
<dbReference type="InterPro" id="IPR013825">
    <property type="entry name" value="Topo_IA_cen_sub2"/>
</dbReference>
<dbReference type="SUPFAM" id="SSF56712">
    <property type="entry name" value="Prokaryotic type I DNA topoisomerase"/>
    <property type="match status" value="1"/>
</dbReference>
<dbReference type="InterPro" id="IPR013497">
    <property type="entry name" value="Topo_IA_cen"/>
</dbReference>
<accession>A0A0F0KNY5</accession>
<dbReference type="InterPro" id="IPR000380">
    <property type="entry name" value="Topo_IA"/>
</dbReference>
<feature type="region of interest" description="Disordered" evidence="9">
    <location>
        <begin position="691"/>
        <end position="735"/>
    </location>
</feature>
<dbReference type="SMART" id="SM00436">
    <property type="entry name" value="TOP1Bc"/>
    <property type="match status" value="1"/>
</dbReference>
<evidence type="ECO:0000256" key="1">
    <source>
        <dbReference type="ARBA" id="ARBA00000213"/>
    </source>
</evidence>
<name>A0A0F0KNY5_9MICO</name>
<evidence type="ECO:0000256" key="4">
    <source>
        <dbReference type="ARBA" id="ARBA00022842"/>
    </source>
</evidence>
<reference evidence="12 13" key="1">
    <citation type="submission" date="2015-02" db="EMBL/GenBank/DDBJ databases">
        <title>Draft genome sequences of ten Microbacterium spp. with emphasis on heavy metal contaminated environments.</title>
        <authorList>
            <person name="Corretto E."/>
        </authorList>
    </citation>
    <scope>NUCLEOTIDE SEQUENCE [LARGE SCALE GENOMIC DNA]</scope>
    <source>
        <strain evidence="12 13">DSM 12966</strain>
    </source>
</reference>
<dbReference type="PATRIC" id="fig|104336.4.peg.1960"/>
<gene>
    <name evidence="8 12" type="primary">topA</name>
    <name evidence="12" type="ORF">RN50_01920</name>
</gene>
<dbReference type="SMART" id="SM00493">
    <property type="entry name" value="TOPRIM"/>
    <property type="match status" value="1"/>
</dbReference>
<evidence type="ECO:0000256" key="3">
    <source>
        <dbReference type="ARBA" id="ARBA00022723"/>
    </source>
</evidence>
<feature type="site" description="Interaction with DNA" evidence="8">
    <location>
        <position position="168"/>
    </location>
</feature>
<feature type="site" description="Interaction with DNA" evidence="8">
    <location>
        <position position="156"/>
    </location>
</feature>
<comment type="catalytic activity">
    <reaction evidence="1 8">
        <text>ATP-independent breakage of single-stranded DNA, followed by passage and rejoining.</text>
        <dbReference type="EC" id="5.6.2.1"/>
    </reaction>
</comment>
<comment type="subunit">
    <text evidence="8">Monomer.</text>
</comment>
<dbReference type="KEGG" id="mfol:DXT68_12625"/>
<dbReference type="Pfam" id="PF13368">
    <property type="entry name" value="Toprim_C_rpt"/>
    <property type="match status" value="4"/>
</dbReference>
<feature type="compositionally biased region" description="Acidic residues" evidence="9">
    <location>
        <begin position="696"/>
        <end position="707"/>
    </location>
</feature>
<evidence type="ECO:0000256" key="5">
    <source>
        <dbReference type="ARBA" id="ARBA00023029"/>
    </source>
</evidence>
<dbReference type="Gene3D" id="3.40.50.140">
    <property type="match status" value="1"/>
</dbReference>
<dbReference type="InterPro" id="IPR013826">
    <property type="entry name" value="Topo_IA_cen_sub3"/>
</dbReference>
<dbReference type="PROSITE" id="PS00396">
    <property type="entry name" value="TOPO_IA_1"/>
    <property type="match status" value="1"/>
</dbReference>
<dbReference type="GO" id="GO:0003917">
    <property type="term" value="F:DNA topoisomerase type I (single strand cut, ATP-independent) activity"/>
    <property type="evidence" value="ECO:0007669"/>
    <property type="project" value="UniProtKB-UniRule"/>
</dbReference>
<keyword evidence="4" id="KW-0460">Magnesium</keyword>
<dbReference type="EMBL" id="JYIU01000042">
    <property type="protein sequence ID" value="KJL20956.1"/>
    <property type="molecule type" value="Genomic_DNA"/>
</dbReference>
<feature type="compositionally biased region" description="Basic residues" evidence="9">
    <location>
        <begin position="886"/>
        <end position="917"/>
    </location>
</feature>
<feature type="region of interest" description="Disordered" evidence="9">
    <location>
        <begin position="875"/>
        <end position="952"/>
    </location>
</feature>
<keyword evidence="5 8" id="KW-0799">Topoisomerase</keyword>
<keyword evidence="6 8" id="KW-0238">DNA-binding</keyword>
<dbReference type="CDD" id="cd00186">
    <property type="entry name" value="TOP1Ac"/>
    <property type="match status" value="1"/>
</dbReference>
<dbReference type="NCBIfam" id="TIGR01051">
    <property type="entry name" value="topA_bact"/>
    <property type="match status" value="1"/>
</dbReference>
<dbReference type="PANTHER" id="PTHR42785:SF1">
    <property type="entry name" value="DNA TOPOISOMERASE"/>
    <property type="match status" value="1"/>
</dbReference>
<keyword evidence="3" id="KW-0479">Metal-binding</keyword>
<dbReference type="Proteomes" id="UP000033572">
    <property type="component" value="Unassembled WGS sequence"/>
</dbReference>
<sequence>MAEGKKLVIVESPTKMRSIQGYLGDGYEVLSSVGHIRDLADKKDIPASDKQAYGKYSIDVDNDFDPYYVVSDRKTKTVAELKRALKTADELLLATDEDREGEAIAWHLLETLKPKVPVKRMVFHEITKDAIQAAIGNTRELDTDLVDAQETRRILDRLYGWDVSPVLWYKVKTGLSAGRVQSAATRMIVERERERMAFVSAEYWDVEAVATSSAGFTVRLVRVDGGQLARGTDFDDTGALKKAVVILDEKKAAALALAVDSAGSGTVTKVEAKPGTRSPYAPFTTSTMQQEAGRKLSMSAKQAMSVAQRLYEKGYITYMRTDSVALSTQAVQAARSQAVALYGDTAVPLKPRVYKSKSKNAQEAHEAIRPSGENFRTPKSVASELDREEHRLYDLIWKRTVASQMADAKYETTTVTIAVDAAGQKAEFTASGTVYTFRGFLDAYEEGRDEKRNSQDRSDDQSLPAVAVGDELAMSDAEAKGHRTTPKPRFTEASLVKALEEHGIGRPSTFASIIGTVIDRGYATKRGQALVPTWLAFSVVRLLEEHFAHLIDYDFTASLEDDLDAIARGEQKRVEWLRSFYFGSDSHVGLRQVVDNLGEIDARALNSTPITENATLRFGKYGPYLEVADPAAPDEKPRIVNVPEDLAPDELTAEKAQELIDAPVAGDRVLGVNPENGKIVVVKDGRFGPYVQENDPVSDDAEVDETTGEVVEEKPKPKRGAKKETAPKPRTGSLFRSMSVDTIDLDTALQLLSLPRVVGADPETGDEITAQNGRYGPYLKKGTDSRSLDSESQIFDVTLEKALEIYAQPKYGAGSRRASSALAEFEADPVSNKPIRIRDGRFGAYVTDGETNVTIPRGQKPEDITFEIAVQMLADKRAKGPAPKRGAAKKAPAKKPAAKKPAAKKPAAKKPAAKKAPAKASATDVEKAAARSAAAKKAAATRAANAAKRRTE</sequence>
<feature type="site" description="Interaction with DNA" evidence="8">
    <location>
        <position position="320"/>
    </location>
</feature>
<dbReference type="GO" id="GO:0003677">
    <property type="term" value="F:DNA binding"/>
    <property type="evidence" value="ECO:0007669"/>
    <property type="project" value="UniProtKB-KW"/>
</dbReference>
<evidence type="ECO:0000256" key="6">
    <source>
        <dbReference type="ARBA" id="ARBA00023125"/>
    </source>
</evidence>
<dbReference type="InterPro" id="IPR025589">
    <property type="entry name" value="Toprim_C_rpt"/>
</dbReference>
<evidence type="ECO:0000256" key="2">
    <source>
        <dbReference type="ARBA" id="ARBA00009446"/>
    </source>
</evidence>
<proteinExistence type="inferred from homology"/>
<comment type="caution">
    <text evidence="12">The sequence shown here is derived from an EMBL/GenBank/DDBJ whole genome shotgun (WGS) entry which is preliminary data.</text>
</comment>
<feature type="compositionally biased region" description="Low complexity" evidence="9">
    <location>
        <begin position="930"/>
        <end position="946"/>
    </location>
</feature>
<feature type="site" description="Interaction with DNA" evidence="8">
    <location>
        <position position="153"/>
    </location>
</feature>
<organism evidence="12 13">
    <name type="scientific">Microbacterium foliorum</name>
    <dbReference type="NCBI Taxonomy" id="104336"/>
    <lineage>
        <taxon>Bacteria</taxon>
        <taxon>Bacillati</taxon>
        <taxon>Actinomycetota</taxon>
        <taxon>Actinomycetes</taxon>
        <taxon>Micrococcales</taxon>
        <taxon>Microbacteriaceae</taxon>
        <taxon>Microbacterium</taxon>
    </lineage>
</organism>
<dbReference type="InterPro" id="IPR006171">
    <property type="entry name" value="TOPRIM_dom"/>
</dbReference>
<feature type="region of interest" description="Interaction with DNA" evidence="8">
    <location>
        <begin position="176"/>
        <end position="181"/>
    </location>
</feature>
<dbReference type="InterPro" id="IPR003601">
    <property type="entry name" value="Topo_IA_2"/>
</dbReference>
<comment type="function">
    <text evidence="8">Releases the supercoiling and torsional tension of DNA, which is introduced during the DNA replication and transcription, by transiently cleaving and rejoining one strand of the DNA duplex. Introduces a single-strand break via transesterification at a target site in duplex DNA. The scissile phosphodiester is attacked by the catalytic tyrosine of the enzyme, resulting in the formation of a DNA-(5'-phosphotyrosyl)-enzyme intermediate and the expulsion of a 3'-OH DNA strand. The free DNA strand then undergoes passage around the unbroken strand, thus removing DNA supercoils. Finally, in the religation step, the DNA 3'-OH attacks the covalent intermediate to expel the active-site tyrosine and restore the DNA phosphodiester backbone.</text>
</comment>
<dbReference type="Pfam" id="PF01131">
    <property type="entry name" value="Topoisom_bac"/>
    <property type="match status" value="1"/>
</dbReference>
<feature type="site" description="Interaction with DNA" evidence="8">
    <location>
        <position position="520"/>
    </location>
</feature>
<protein>
    <recommendedName>
        <fullName evidence="8">DNA topoisomerase 1</fullName>
        <ecNumber evidence="8">5.6.2.1</ecNumber>
    </recommendedName>
    <alternativeName>
        <fullName evidence="8">DNA topoisomerase I</fullName>
    </alternativeName>
</protein>
<feature type="region of interest" description="Disordered" evidence="9">
    <location>
        <begin position="357"/>
        <end position="383"/>
    </location>
</feature>
<feature type="active site" description="O-(5'-phospho-DNA)-tyrosine intermediate" evidence="8">
    <location>
        <position position="318"/>
    </location>
</feature>
<dbReference type="InterPro" id="IPR023406">
    <property type="entry name" value="Topo_IA_AS"/>
</dbReference>
<dbReference type="InterPro" id="IPR003602">
    <property type="entry name" value="Topo_IA_DNA-bd_dom"/>
</dbReference>
<dbReference type="GO" id="GO:0006265">
    <property type="term" value="P:DNA topological change"/>
    <property type="evidence" value="ECO:0007669"/>
    <property type="project" value="UniProtKB-UniRule"/>
</dbReference>
<evidence type="ECO:0000313" key="13">
    <source>
        <dbReference type="Proteomes" id="UP000033572"/>
    </source>
</evidence>
<feature type="domain" description="Toprim" evidence="10">
    <location>
        <begin position="5"/>
        <end position="127"/>
    </location>
</feature>
<dbReference type="InterPro" id="IPR013824">
    <property type="entry name" value="Topo_IA_cen_sub1"/>
</dbReference>
<evidence type="ECO:0000256" key="8">
    <source>
        <dbReference type="HAMAP-Rule" id="MF_00952"/>
    </source>
</evidence>
<dbReference type="HAMAP" id="MF_00952">
    <property type="entry name" value="Topoisom_1_prok"/>
    <property type="match status" value="1"/>
</dbReference>
<dbReference type="GeneID" id="94445241"/>
<evidence type="ECO:0000256" key="7">
    <source>
        <dbReference type="ARBA" id="ARBA00023235"/>
    </source>
</evidence>
<dbReference type="Gene3D" id="1.10.290.10">
    <property type="entry name" value="Topoisomerase I, domain 4"/>
    <property type="match status" value="1"/>
</dbReference>
<comment type="caution">
    <text evidence="8">Lacks conserved residue(s) required for the propagation of feature annotation.</text>
</comment>
<dbReference type="CDD" id="cd03363">
    <property type="entry name" value="TOPRIM_TopoIA_TopoI"/>
    <property type="match status" value="1"/>
</dbReference>